<dbReference type="PANTHER" id="PTHR36766:SF70">
    <property type="entry name" value="DISEASE RESISTANCE PROTEIN RGA4"/>
    <property type="match status" value="1"/>
</dbReference>
<dbReference type="SUPFAM" id="SSF52540">
    <property type="entry name" value="P-loop containing nucleoside triphosphate hydrolases"/>
    <property type="match status" value="1"/>
</dbReference>
<dbReference type="Gene3D" id="3.40.50.300">
    <property type="entry name" value="P-loop containing nucleotide triphosphate hydrolases"/>
    <property type="match status" value="1"/>
</dbReference>
<keyword evidence="1" id="KW-0433">Leucine-rich repeat</keyword>
<proteinExistence type="predicted"/>
<protein>
    <submittedName>
        <fullName evidence="4">Putative NBS-LRR protein</fullName>
    </submittedName>
</protein>
<dbReference type="EMBL" id="EF687892">
    <property type="protein sequence ID" value="ABS82611.1"/>
    <property type="molecule type" value="Genomic_DNA"/>
</dbReference>
<dbReference type="AlphaFoldDB" id="A7L9Y0"/>
<accession>A7L9Y0</accession>
<feature type="domain" description="NB-ARC" evidence="3">
    <location>
        <begin position="1"/>
        <end position="143"/>
    </location>
</feature>
<name>A7L9Y0_COFCA</name>
<evidence type="ECO:0000256" key="2">
    <source>
        <dbReference type="ARBA" id="ARBA00022821"/>
    </source>
</evidence>
<dbReference type="Gene3D" id="1.10.8.430">
    <property type="entry name" value="Helical domain of apoptotic protease-activating factors"/>
    <property type="match status" value="1"/>
</dbReference>
<feature type="non-terminal residue" evidence="4">
    <location>
        <position position="170"/>
    </location>
</feature>
<evidence type="ECO:0000259" key="3">
    <source>
        <dbReference type="Pfam" id="PF00931"/>
    </source>
</evidence>
<organism evidence="4">
    <name type="scientific">Coffea canephora</name>
    <name type="common">Robusta coffee</name>
    <dbReference type="NCBI Taxonomy" id="49390"/>
    <lineage>
        <taxon>Eukaryota</taxon>
        <taxon>Viridiplantae</taxon>
        <taxon>Streptophyta</taxon>
        <taxon>Embryophyta</taxon>
        <taxon>Tracheophyta</taxon>
        <taxon>Spermatophyta</taxon>
        <taxon>Magnoliopsida</taxon>
        <taxon>eudicotyledons</taxon>
        <taxon>Gunneridae</taxon>
        <taxon>Pentapetalae</taxon>
        <taxon>asterids</taxon>
        <taxon>lamiids</taxon>
        <taxon>Gentianales</taxon>
        <taxon>Rubiaceae</taxon>
        <taxon>Ixoroideae</taxon>
        <taxon>Gardenieae complex</taxon>
        <taxon>Bertiereae - Coffeeae clade</taxon>
        <taxon>Coffeeae</taxon>
        <taxon>Coffea</taxon>
    </lineage>
</organism>
<reference evidence="4" key="2">
    <citation type="journal article" date="2009" name="BMC Res. Notes">
        <title>TIR-NBS-LRR genes are rare in monocots: evidence from diverse monocot orders.</title>
        <authorList>
            <person name="Tarr D.E."/>
            <person name="Alexander H.M."/>
        </authorList>
    </citation>
    <scope>NUCLEOTIDE SEQUENCE</scope>
</reference>
<dbReference type="GO" id="GO:0043531">
    <property type="term" value="F:ADP binding"/>
    <property type="evidence" value="ECO:0007669"/>
    <property type="project" value="InterPro"/>
</dbReference>
<sequence>GVGKTTLAQLIYNDFRASDHFDRKMWVSVGEDFDLIKIAKAIIEQINHEAKNLSNLEVLQETLRHSISGKRILLVLDDVWNEDSLKWSMMSRGFLGAAHLESAVVITTRNTMVARLSGTVLPYYLGPLDEEDSWSLFRKFAFKSIHNRENIELEEIGRRIVQRCGGLPLA</sequence>
<dbReference type="InterPro" id="IPR002182">
    <property type="entry name" value="NB-ARC"/>
</dbReference>
<dbReference type="PRINTS" id="PR00364">
    <property type="entry name" value="DISEASERSIST"/>
</dbReference>
<reference evidence="4" key="1">
    <citation type="submission" date="2007-06" db="EMBL/GenBank/DDBJ databases">
        <title>Disease resistance genes in monocots.</title>
        <authorList>
            <person name="Tarr D.E.K."/>
            <person name="Alexander H.M."/>
        </authorList>
    </citation>
    <scope>NUCLEOTIDE SEQUENCE</scope>
</reference>
<dbReference type="PANTHER" id="PTHR36766">
    <property type="entry name" value="PLANT BROAD-SPECTRUM MILDEW RESISTANCE PROTEIN RPW8"/>
    <property type="match status" value="1"/>
</dbReference>
<dbReference type="InterPro" id="IPR042197">
    <property type="entry name" value="Apaf_helical"/>
</dbReference>
<feature type="non-terminal residue" evidence="4">
    <location>
        <position position="1"/>
    </location>
</feature>
<evidence type="ECO:0000256" key="1">
    <source>
        <dbReference type="ARBA" id="ARBA00022614"/>
    </source>
</evidence>
<evidence type="ECO:0000313" key="4">
    <source>
        <dbReference type="EMBL" id="ABS82611.1"/>
    </source>
</evidence>
<keyword evidence="2" id="KW-0611">Plant defense</keyword>
<dbReference type="InterPro" id="IPR027417">
    <property type="entry name" value="P-loop_NTPase"/>
</dbReference>
<dbReference type="GO" id="GO:0006952">
    <property type="term" value="P:defense response"/>
    <property type="evidence" value="ECO:0007669"/>
    <property type="project" value="UniProtKB-KW"/>
</dbReference>
<dbReference type="Pfam" id="PF00931">
    <property type="entry name" value="NB-ARC"/>
    <property type="match status" value="1"/>
</dbReference>